<dbReference type="Proteomes" id="UP000267464">
    <property type="component" value="Unassembled WGS sequence"/>
</dbReference>
<reference evidence="2 3" key="1">
    <citation type="submission" date="2018-08" db="EMBL/GenBank/DDBJ databases">
        <authorList>
            <person name="Khan S.A."/>
            <person name="Jeon C.O."/>
            <person name="Chun B.H."/>
            <person name="Jeong S.E."/>
        </authorList>
    </citation>
    <scope>NUCLEOTIDE SEQUENCE [LARGE SCALE GENOMIC DNA]</scope>
    <source>
        <strain evidence="2 3">S-16</strain>
    </source>
</reference>
<keyword evidence="3" id="KW-1185">Reference proteome</keyword>
<comment type="caution">
    <text evidence="2">The sequence shown here is derived from an EMBL/GenBank/DDBJ whole genome shotgun (WGS) entry which is preliminary data.</text>
</comment>
<name>A0A3N7K133_9BURK</name>
<feature type="compositionally biased region" description="Polar residues" evidence="1">
    <location>
        <begin position="1"/>
        <end position="19"/>
    </location>
</feature>
<feature type="region of interest" description="Disordered" evidence="1">
    <location>
        <begin position="1"/>
        <end position="21"/>
    </location>
</feature>
<dbReference type="EMBL" id="QUSW01000001">
    <property type="protein sequence ID" value="RQP26709.1"/>
    <property type="molecule type" value="Genomic_DNA"/>
</dbReference>
<reference evidence="2 3" key="2">
    <citation type="submission" date="2018-12" db="EMBL/GenBank/DDBJ databases">
        <title>Rhizobacter gummiphilus sp. nov., a rubber-degrading bacterium isolated from the soil of a botanical garden in Japan.</title>
        <authorList>
            <person name="Shunsuke S.S."/>
        </authorList>
    </citation>
    <scope>NUCLEOTIDE SEQUENCE [LARGE SCALE GENOMIC DNA]</scope>
    <source>
        <strain evidence="2 3">S-16</strain>
    </source>
</reference>
<evidence type="ECO:0000313" key="2">
    <source>
        <dbReference type="EMBL" id="RQP26709.1"/>
    </source>
</evidence>
<accession>A0A3N7K133</accession>
<gene>
    <name evidence="2" type="ORF">DZC73_06850</name>
</gene>
<evidence type="ECO:0000256" key="1">
    <source>
        <dbReference type="SAM" id="MobiDB-lite"/>
    </source>
</evidence>
<dbReference type="AlphaFoldDB" id="A0A3N7K133"/>
<sequence length="133" mass="13887">MEPGTSLSKNAGTGTSPYQPSDIMLRDFAGDSDKAATLRDLLLLWGHDPSDFSIEEHLSSELADALGLDGGMVVIRRGSNGEERYYATGGGFSWSGALAMDLGGGEFGPPSSGLVGRPHSMPASRVVSSLQDL</sequence>
<protein>
    <submittedName>
        <fullName evidence="2">Uncharacterized protein</fullName>
    </submittedName>
</protein>
<feature type="region of interest" description="Disordered" evidence="1">
    <location>
        <begin position="109"/>
        <end position="133"/>
    </location>
</feature>
<proteinExistence type="predicted"/>
<evidence type="ECO:0000313" key="3">
    <source>
        <dbReference type="Proteomes" id="UP000267464"/>
    </source>
</evidence>
<organism evidence="2 3">
    <name type="scientific">Piscinibacter terrae</name>
    <dbReference type="NCBI Taxonomy" id="2496871"/>
    <lineage>
        <taxon>Bacteria</taxon>
        <taxon>Pseudomonadati</taxon>
        <taxon>Pseudomonadota</taxon>
        <taxon>Betaproteobacteria</taxon>
        <taxon>Burkholderiales</taxon>
        <taxon>Sphaerotilaceae</taxon>
        <taxon>Piscinibacter</taxon>
    </lineage>
</organism>